<comment type="caution">
    <text evidence="9">The sequence shown here is derived from an EMBL/GenBank/DDBJ whole genome shotgun (WGS) entry which is preliminary data.</text>
</comment>
<proteinExistence type="inferred from homology"/>
<keyword evidence="10" id="KW-1185">Reference proteome</keyword>
<evidence type="ECO:0000256" key="3">
    <source>
        <dbReference type="ARBA" id="ARBA00008444"/>
    </source>
</evidence>
<comment type="function">
    <text evidence="1">Essential component of the TIM23 complex, a complex that mediates the translocation of transit peptide-containing proteins across the mitochondrial inner membrane.</text>
</comment>
<keyword evidence="4" id="KW-0812">Transmembrane</keyword>
<evidence type="ECO:0000256" key="2">
    <source>
        <dbReference type="ARBA" id="ARBA00004448"/>
    </source>
</evidence>
<evidence type="ECO:0000256" key="6">
    <source>
        <dbReference type="ARBA" id="ARBA00022989"/>
    </source>
</evidence>
<dbReference type="PANTHER" id="PTHR10485">
    <property type="entry name" value="MITOCHONDRIAL IMPORT INNER MEMBRANE TRANSLOCASE SUBUNIT TIM-17"/>
    <property type="match status" value="1"/>
</dbReference>
<evidence type="ECO:0000313" key="9">
    <source>
        <dbReference type="EMBL" id="KAF3860998.1"/>
    </source>
</evidence>
<comment type="subcellular location">
    <subcellularLocation>
        <location evidence="2">Mitochondrion inner membrane</location>
        <topology evidence="2">Multi-pass membrane protein</topology>
    </subcellularLocation>
</comment>
<evidence type="ECO:0000256" key="8">
    <source>
        <dbReference type="ARBA" id="ARBA00023136"/>
    </source>
</evidence>
<keyword evidence="8" id="KW-0472">Membrane</keyword>
<dbReference type="EMBL" id="JAAKFY010000002">
    <property type="protein sequence ID" value="KAF3860998.1"/>
    <property type="molecule type" value="Genomic_DNA"/>
</dbReference>
<keyword evidence="5" id="KW-0999">Mitochondrion inner membrane</keyword>
<dbReference type="GO" id="GO:0030150">
    <property type="term" value="P:protein import into mitochondrial matrix"/>
    <property type="evidence" value="ECO:0007669"/>
    <property type="project" value="TreeGrafter"/>
</dbReference>
<evidence type="ECO:0000313" key="10">
    <source>
        <dbReference type="Proteomes" id="UP000518266"/>
    </source>
</evidence>
<accession>A0A7J5ZKV1</accession>
<dbReference type="GO" id="GO:0005744">
    <property type="term" value="C:TIM23 mitochondrial import inner membrane translocase complex"/>
    <property type="evidence" value="ECO:0007669"/>
    <property type="project" value="TreeGrafter"/>
</dbReference>
<dbReference type="Pfam" id="PF02466">
    <property type="entry name" value="Tim17"/>
    <property type="match status" value="1"/>
</dbReference>
<comment type="similarity">
    <text evidence="3">Belongs to the Tim17/Tim22/Tim23 family.</text>
</comment>
<dbReference type="AlphaFoldDB" id="A0A7J5ZKV1"/>
<keyword evidence="6" id="KW-1133">Transmembrane helix</keyword>
<reference evidence="9 10" key="1">
    <citation type="submission" date="2020-03" db="EMBL/GenBank/DDBJ databases">
        <title>Dissostichus mawsoni Genome sequencing and assembly.</title>
        <authorList>
            <person name="Park H."/>
        </authorList>
    </citation>
    <scope>NUCLEOTIDE SEQUENCE [LARGE SCALE GENOMIC DNA]</scope>
    <source>
        <strain evidence="9">DM0001</strain>
        <tissue evidence="9">Muscle</tissue>
    </source>
</reference>
<dbReference type="Proteomes" id="UP000518266">
    <property type="component" value="Unassembled WGS sequence"/>
</dbReference>
<evidence type="ECO:0000256" key="1">
    <source>
        <dbReference type="ARBA" id="ARBA00002959"/>
    </source>
</evidence>
<evidence type="ECO:0000256" key="4">
    <source>
        <dbReference type="ARBA" id="ARBA00022692"/>
    </source>
</evidence>
<organism evidence="9 10">
    <name type="scientific">Dissostichus mawsoni</name>
    <name type="common">Antarctic cod</name>
    <dbReference type="NCBI Taxonomy" id="36200"/>
    <lineage>
        <taxon>Eukaryota</taxon>
        <taxon>Metazoa</taxon>
        <taxon>Chordata</taxon>
        <taxon>Craniata</taxon>
        <taxon>Vertebrata</taxon>
        <taxon>Euteleostomi</taxon>
        <taxon>Actinopterygii</taxon>
        <taxon>Neopterygii</taxon>
        <taxon>Teleostei</taxon>
        <taxon>Neoteleostei</taxon>
        <taxon>Acanthomorphata</taxon>
        <taxon>Eupercaria</taxon>
        <taxon>Perciformes</taxon>
        <taxon>Notothenioidei</taxon>
        <taxon>Nototheniidae</taxon>
        <taxon>Dissostichus</taxon>
    </lineage>
</organism>
<protein>
    <submittedName>
        <fullName evidence="9">Uncharacterized protein</fullName>
    </submittedName>
</protein>
<sequence length="95" mass="9768">MGTIGGGVFQAIKGFRNAPAGVGHRLRGSANAVRVRAPQIGGSFAIWGGLFSTVDCGLIFIPLTGSAPLILPADHRGSGDALVSSSLHRYVPAWI</sequence>
<keyword evidence="7" id="KW-0496">Mitochondrion</keyword>
<dbReference type="GO" id="GO:0008320">
    <property type="term" value="F:protein transmembrane transporter activity"/>
    <property type="evidence" value="ECO:0007669"/>
    <property type="project" value="TreeGrafter"/>
</dbReference>
<gene>
    <name evidence="9" type="ORF">F7725_001253</name>
</gene>
<dbReference type="OrthoDB" id="2261329at2759"/>
<dbReference type="PANTHER" id="PTHR10485:SF2">
    <property type="entry name" value="MITOCHONDRIAL IMPORT INNER MEMBRANE TRANSLOCASE SUBUNIT TIM17-B"/>
    <property type="match status" value="1"/>
</dbReference>
<name>A0A7J5ZKV1_DISMA</name>
<evidence type="ECO:0000256" key="5">
    <source>
        <dbReference type="ARBA" id="ARBA00022792"/>
    </source>
</evidence>
<evidence type="ECO:0000256" key="7">
    <source>
        <dbReference type="ARBA" id="ARBA00023128"/>
    </source>
</evidence>